<evidence type="ECO:0000256" key="6">
    <source>
        <dbReference type="ARBA" id="ARBA00023268"/>
    </source>
</evidence>
<evidence type="ECO:0000256" key="8">
    <source>
        <dbReference type="PROSITE-ProRule" id="PRU01363"/>
    </source>
</evidence>
<dbReference type="SUPFAM" id="SSF50129">
    <property type="entry name" value="GroES-like"/>
    <property type="match status" value="1"/>
</dbReference>
<feature type="region of interest" description="C-terminal hotdog fold" evidence="8">
    <location>
        <begin position="1106"/>
        <end position="1258"/>
    </location>
</feature>
<dbReference type="InterPro" id="IPR011032">
    <property type="entry name" value="GroES-like_sf"/>
</dbReference>
<dbReference type="InterPro" id="IPR029063">
    <property type="entry name" value="SAM-dependent_MTases_sf"/>
</dbReference>
<keyword evidence="13" id="KW-1185">Reference proteome</keyword>
<evidence type="ECO:0000256" key="1">
    <source>
        <dbReference type="ARBA" id="ARBA00005179"/>
    </source>
</evidence>
<dbReference type="GO" id="GO:0006633">
    <property type="term" value="P:fatty acid biosynthetic process"/>
    <property type="evidence" value="ECO:0007669"/>
    <property type="project" value="TreeGrafter"/>
</dbReference>
<dbReference type="PROSITE" id="PS50075">
    <property type="entry name" value="CARRIER"/>
    <property type="match status" value="1"/>
</dbReference>
<dbReference type="Pfam" id="PF08659">
    <property type="entry name" value="KR"/>
    <property type="match status" value="1"/>
</dbReference>
<dbReference type="Pfam" id="PF00698">
    <property type="entry name" value="Acyl_transf_1"/>
    <property type="match status" value="1"/>
</dbReference>
<dbReference type="Gene3D" id="1.10.1200.10">
    <property type="entry name" value="ACP-like"/>
    <property type="match status" value="1"/>
</dbReference>
<dbReference type="InterPro" id="IPR057326">
    <property type="entry name" value="KR_dom"/>
</dbReference>
<dbReference type="InParanoid" id="V5G6D0"/>
<dbReference type="Gene3D" id="3.90.180.10">
    <property type="entry name" value="Medium-chain alcohol dehydrogenases, catalytic domain"/>
    <property type="match status" value="1"/>
</dbReference>
<dbReference type="InterPro" id="IPR036736">
    <property type="entry name" value="ACP-like_sf"/>
</dbReference>
<dbReference type="Pfam" id="PF00109">
    <property type="entry name" value="ketoacyl-synt"/>
    <property type="match status" value="1"/>
</dbReference>
<dbReference type="InterPro" id="IPR014031">
    <property type="entry name" value="Ketoacyl_synth_C"/>
</dbReference>
<dbReference type="InterPro" id="IPR013968">
    <property type="entry name" value="PKS_KR"/>
</dbReference>
<evidence type="ECO:0000256" key="7">
    <source>
        <dbReference type="ARBA" id="ARBA00023315"/>
    </source>
</evidence>
<dbReference type="InterPro" id="IPR020806">
    <property type="entry name" value="PKS_PP-bd"/>
</dbReference>
<evidence type="ECO:0000313" key="13">
    <source>
        <dbReference type="Proteomes" id="UP000018001"/>
    </source>
</evidence>
<name>V5G6D0_BYSSN</name>
<dbReference type="InterPro" id="IPR020807">
    <property type="entry name" value="PKS_DH"/>
</dbReference>
<dbReference type="Proteomes" id="UP000018001">
    <property type="component" value="Unassembled WGS sequence"/>
</dbReference>
<dbReference type="InterPro" id="IPR049551">
    <property type="entry name" value="PKS_DH_C"/>
</dbReference>
<dbReference type="Pfam" id="PF16197">
    <property type="entry name" value="KAsynt_C_assoc"/>
    <property type="match status" value="1"/>
</dbReference>
<dbReference type="Gene3D" id="3.40.50.150">
    <property type="entry name" value="Vaccinia Virus protein VP39"/>
    <property type="match status" value="1"/>
</dbReference>
<dbReference type="SUPFAM" id="SSF55048">
    <property type="entry name" value="Probable ACP-binding domain of malonyl-CoA ACP transacylase"/>
    <property type="match status" value="1"/>
</dbReference>
<dbReference type="InterPro" id="IPR042104">
    <property type="entry name" value="PKS_dehydratase_sf"/>
</dbReference>
<dbReference type="InterPro" id="IPR049552">
    <property type="entry name" value="PKS_DH_N"/>
</dbReference>
<evidence type="ECO:0000256" key="3">
    <source>
        <dbReference type="ARBA" id="ARBA00022553"/>
    </source>
</evidence>
<gene>
    <name evidence="12" type="ORF">PVAR5_8766</name>
</gene>
<dbReference type="InterPro" id="IPR006162">
    <property type="entry name" value="Ppantetheine_attach_site"/>
</dbReference>
<dbReference type="HOGENOM" id="CLU_000022_31_0_1"/>
<dbReference type="Pfam" id="PF08240">
    <property type="entry name" value="ADH_N"/>
    <property type="match status" value="1"/>
</dbReference>
<dbReference type="PROSITE" id="PS52004">
    <property type="entry name" value="KS3_2"/>
    <property type="match status" value="1"/>
</dbReference>
<dbReference type="CDD" id="cd05195">
    <property type="entry name" value="enoyl_red"/>
    <property type="match status" value="1"/>
</dbReference>
<dbReference type="SMART" id="SM00822">
    <property type="entry name" value="PKS_KR"/>
    <property type="match status" value="1"/>
</dbReference>
<dbReference type="EMBL" id="BAUL01000348">
    <property type="protein sequence ID" value="GAE00034.1"/>
    <property type="molecule type" value="Genomic_DNA"/>
</dbReference>
<dbReference type="OrthoDB" id="329835at2759"/>
<dbReference type="GO" id="GO:0030639">
    <property type="term" value="P:polyketide biosynthetic process"/>
    <property type="evidence" value="ECO:0007669"/>
    <property type="project" value="UniProtKB-ARBA"/>
</dbReference>
<dbReference type="InterPro" id="IPR014043">
    <property type="entry name" value="Acyl_transferase_dom"/>
</dbReference>
<dbReference type="SUPFAM" id="SSF47336">
    <property type="entry name" value="ACP-like"/>
    <property type="match status" value="1"/>
</dbReference>
<evidence type="ECO:0000259" key="10">
    <source>
        <dbReference type="PROSITE" id="PS52004"/>
    </source>
</evidence>
<dbReference type="PROSITE" id="PS00012">
    <property type="entry name" value="PHOSPHOPANTETHEINE"/>
    <property type="match status" value="1"/>
</dbReference>
<dbReference type="InterPro" id="IPR032821">
    <property type="entry name" value="PKS_assoc"/>
</dbReference>
<keyword evidence="7" id="KW-0012">Acyltransferase</keyword>
<dbReference type="SUPFAM" id="SSF51735">
    <property type="entry name" value="NAD(P)-binding Rossmann-fold domains"/>
    <property type="match status" value="2"/>
</dbReference>
<dbReference type="PROSITE" id="PS52019">
    <property type="entry name" value="PKS_MFAS_DH"/>
    <property type="match status" value="1"/>
</dbReference>
<dbReference type="GO" id="GO:0004312">
    <property type="term" value="F:fatty acid synthase activity"/>
    <property type="evidence" value="ECO:0007669"/>
    <property type="project" value="TreeGrafter"/>
</dbReference>
<dbReference type="PANTHER" id="PTHR43775:SF29">
    <property type="entry name" value="ASPERFURANONE POLYKETIDE SYNTHASE AFOG-RELATED"/>
    <property type="match status" value="1"/>
</dbReference>
<feature type="active site" description="Proton donor; for dehydratase activity" evidence="8">
    <location>
        <position position="1171"/>
    </location>
</feature>
<keyword evidence="2" id="KW-0596">Phosphopantetheine</keyword>
<feature type="domain" description="Carrier" evidence="9">
    <location>
        <begin position="2491"/>
        <end position="2568"/>
    </location>
</feature>
<dbReference type="Gene3D" id="3.10.129.110">
    <property type="entry name" value="Polyketide synthase dehydratase"/>
    <property type="match status" value="1"/>
</dbReference>
<accession>V5G6D0</accession>
<evidence type="ECO:0000256" key="5">
    <source>
        <dbReference type="ARBA" id="ARBA00022857"/>
    </source>
</evidence>
<dbReference type="InterPro" id="IPR001227">
    <property type="entry name" value="Ac_transferase_dom_sf"/>
</dbReference>
<dbReference type="Pfam" id="PF21089">
    <property type="entry name" value="PKS_DH_N"/>
    <property type="match status" value="1"/>
</dbReference>
<dbReference type="SMART" id="SM00827">
    <property type="entry name" value="PKS_AT"/>
    <property type="match status" value="1"/>
</dbReference>
<dbReference type="InterPro" id="IPR049900">
    <property type="entry name" value="PKS_mFAS_DH"/>
</dbReference>
<dbReference type="InterPro" id="IPR020841">
    <property type="entry name" value="PKS_Beta-ketoAc_synthase_dom"/>
</dbReference>
<feature type="active site" description="Proton acceptor; for dehydratase activity" evidence="8">
    <location>
        <position position="986"/>
    </location>
</feature>
<dbReference type="PANTHER" id="PTHR43775">
    <property type="entry name" value="FATTY ACID SYNTHASE"/>
    <property type="match status" value="1"/>
</dbReference>
<evidence type="ECO:0000259" key="9">
    <source>
        <dbReference type="PROSITE" id="PS50075"/>
    </source>
</evidence>
<dbReference type="InterPro" id="IPR014030">
    <property type="entry name" value="Ketoacyl_synth_N"/>
</dbReference>
<dbReference type="GO" id="GO:0031177">
    <property type="term" value="F:phosphopantetheine binding"/>
    <property type="evidence" value="ECO:0007669"/>
    <property type="project" value="InterPro"/>
</dbReference>
<comment type="caution">
    <text evidence="12">The sequence shown here is derived from an EMBL/GenBank/DDBJ whole genome shotgun (WGS) entry which is preliminary data.</text>
</comment>
<dbReference type="SMART" id="SM00826">
    <property type="entry name" value="PKS_DH"/>
    <property type="match status" value="1"/>
</dbReference>
<dbReference type="InterPro" id="IPR036291">
    <property type="entry name" value="NAD(P)-bd_dom_sf"/>
</dbReference>
<dbReference type="GO" id="GO:0016491">
    <property type="term" value="F:oxidoreductase activity"/>
    <property type="evidence" value="ECO:0007669"/>
    <property type="project" value="InterPro"/>
</dbReference>
<dbReference type="InterPro" id="IPR016039">
    <property type="entry name" value="Thiolase-like"/>
</dbReference>
<feature type="domain" description="Ketosynthase family 3 (KS3)" evidence="10">
    <location>
        <begin position="12"/>
        <end position="440"/>
    </location>
</feature>
<evidence type="ECO:0000259" key="11">
    <source>
        <dbReference type="PROSITE" id="PS52019"/>
    </source>
</evidence>
<dbReference type="FunFam" id="3.40.50.720:FF:000209">
    <property type="entry name" value="Polyketide synthase Pks12"/>
    <property type="match status" value="1"/>
</dbReference>
<protein>
    <submittedName>
        <fullName evidence="12">Uncharacterized protein</fullName>
    </submittedName>
</protein>
<dbReference type="Gene3D" id="3.40.50.720">
    <property type="entry name" value="NAD(P)-binding Rossmann-like Domain"/>
    <property type="match status" value="2"/>
</dbReference>
<feature type="domain" description="PKS/mFAS DH" evidence="11">
    <location>
        <begin position="954"/>
        <end position="1258"/>
    </location>
</feature>
<dbReference type="InterPro" id="IPR016036">
    <property type="entry name" value="Malonyl_transacylase_ACP-bd"/>
</dbReference>
<dbReference type="SMART" id="SM00823">
    <property type="entry name" value="PKS_PP"/>
    <property type="match status" value="1"/>
</dbReference>
<keyword evidence="3" id="KW-0597">Phosphoprotein</keyword>
<dbReference type="SMART" id="SM00825">
    <property type="entry name" value="PKS_KS"/>
    <property type="match status" value="1"/>
</dbReference>
<keyword evidence="4" id="KW-0808">Transferase</keyword>
<proteinExistence type="predicted"/>
<evidence type="ECO:0000256" key="4">
    <source>
        <dbReference type="ARBA" id="ARBA00022679"/>
    </source>
</evidence>
<dbReference type="Gene3D" id="3.40.366.10">
    <property type="entry name" value="Malonyl-Coenzyme A Acyl Carrier Protein, domain 2"/>
    <property type="match status" value="1"/>
</dbReference>
<dbReference type="Pfam" id="PF14765">
    <property type="entry name" value="PS-DH"/>
    <property type="match status" value="1"/>
</dbReference>
<dbReference type="FunFam" id="3.40.366.10:FF:000002">
    <property type="entry name" value="Probable polyketide synthase 2"/>
    <property type="match status" value="1"/>
</dbReference>
<comment type="pathway">
    <text evidence="1">Secondary metabolite biosynthesis.</text>
</comment>
<dbReference type="SUPFAM" id="SSF52151">
    <property type="entry name" value="FabD/lysophospholipase-like"/>
    <property type="match status" value="1"/>
</dbReference>
<dbReference type="InterPro" id="IPR020843">
    <property type="entry name" value="ER"/>
</dbReference>
<dbReference type="Pfam" id="PF23114">
    <property type="entry name" value="NAD-bd_HRPKS_sdrA"/>
    <property type="match status" value="1"/>
</dbReference>
<dbReference type="Pfam" id="PF02801">
    <property type="entry name" value="Ketoacyl-synt_C"/>
    <property type="match status" value="1"/>
</dbReference>
<dbReference type="Pfam" id="PF13489">
    <property type="entry name" value="Methyltransf_23"/>
    <property type="match status" value="1"/>
</dbReference>
<keyword evidence="6" id="KW-0511">Multifunctional enzyme</keyword>
<dbReference type="Pfam" id="PF13602">
    <property type="entry name" value="ADH_zinc_N_2"/>
    <property type="match status" value="1"/>
</dbReference>
<dbReference type="Gene3D" id="3.40.47.10">
    <property type="match status" value="1"/>
</dbReference>
<dbReference type="SUPFAM" id="SSF53901">
    <property type="entry name" value="Thiolase-like"/>
    <property type="match status" value="1"/>
</dbReference>
<dbReference type="eggNOG" id="KOG1202">
    <property type="taxonomic scope" value="Eukaryota"/>
</dbReference>
<dbReference type="Pfam" id="PF23297">
    <property type="entry name" value="ACP_SdgA_C"/>
    <property type="match status" value="1"/>
</dbReference>
<dbReference type="InterPro" id="IPR050091">
    <property type="entry name" value="PKS_NRPS_Biosynth_Enz"/>
</dbReference>
<evidence type="ECO:0000313" key="12">
    <source>
        <dbReference type="EMBL" id="GAE00034.1"/>
    </source>
</evidence>
<feature type="region of interest" description="N-terminal hotdog fold" evidence="8">
    <location>
        <begin position="954"/>
        <end position="1091"/>
    </location>
</feature>
<evidence type="ECO:0000256" key="2">
    <source>
        <dbReference type="ARBA" id="ARBA00022450"/>
    </source>
</evidence>
<dbReference type="InterPro" id="IPR013154">
    <property type="entry name" value="ADH-like_N"/>
</dbReference>
<dbReference type="InterPro" id="IPR016035">
    <property type="entry name" value="Acyl_Trfase/lysoPLipase"/>
</dbReference>
<keyword evidence="5" id="KW-0521">NADP</keyword>
<sequence>MGSMGETPLWATEPIAIIGMSCKFAGDGSSPEKLWDMMVEGRSAWSEVPESRYSHKGQYHPDNAKLSTTNVKGAHFIKEDVGLFDAAFFGFPAEVASAMDPQFRIQLESTYEALENAGIPLSQAAGSNTSVYASVFTHDYHDGILRDGDNLSRSTLIGTFSAMASNRISHFFDLQGPSMSIDTGCSGALVSLHQAVLGLRAGEANMSIVCGSNLLLAPDCFKMFSSLSMLSPDGKCYAFDSRANGYGRGEGVGTVIIKRLSDALAAGDPIRAIIRESALNQDGKSETITSPSQAAQIELMHETYRRAGLNPNDTQYFEAHGTGTPTGDAIEARSIEAVFGPRNTGRSRPLHIGSVKTSLGHTEAASGIAALVKVVLAMEKGQIPPNVNFDKPNPKLQLDEWGMKVVTKLEPWPAADGETRRASINNFGYGGTNSHVILEDARAFMPNGPARIKASKGAGPKSEVFVMYGRDEQACQRMTSAIKEYLQARIPVAEDPESLIRNVAWTLGMHRTRFPSGWVAAHTVQWSDNEDILEQVVQCLDAPQLKPVRLPGDKVPRIGMVFTGQGAQWHAMGRELIEAYPLFRSTLLEAEGYLEEFGANWSLTEELMRDAATTRVNHTALSIPICVAVQIALVRLLSSWGIKPTAVTSHSSGEIGAAYAAGALNLRQAMAAGYYRAAMAGVMTQESKGPKGAMAAIGVGERAARLYLDQVTKETGKAVVACINSPSSVTIAGDEAAVQKVLDLATQEGVFARRLKVETGYHSHHMIPIAESYRQALRVALHSEGDMEDKKLDIIFSSPVTGGRITRTKQLVDPEHWVSSLLQPVEFVNAFADMVLGNMNEAGGNIDVVLEVGPHTALGSPIKEILSLPEFEGINIPYMGCLVRKENARDCMLTMALNLLRRGEQIQLPHLRSGLSQTPRVLTDLPSYPWNHSVRHWTESRHNRAYRARDQEYHHLLGFPVPGSNPEAACWRQQLRVSDSPWLRDHVVQGSILYPGAGYICLAIEAIKQLAEKSDKGQPPSGFTLSDVEIHQALVVPDNADGIEVQTVLQSVSDKVIGSHGWKRWEISSVTADSRWTQHARGFIQASFDTLASKVTDDFVSGSGYTRRIDPDDMWANMRSLGLTHGPSFRNITSILQDGSTKDIRRCMTTIDVPDASTPLDKHVIHPATLDSIVVSSIVALPSAGARDQGPRVPRSIQKLWISSSLTSVAGHRFTCNVKLPHFDAQKLQADISLVDGQESVLEMQELVCQSLGPSATARAVEPWAEELCTEIKWAPDLTGTLSLGLSGSVQTLKEKLGPASEMSKYEKDVLMRLRRVSVYFCHDVVQNLTEQDVTNLAPHHAKYHAWIKETLQLAATKGLGPNSDTWANDSKQIRDRNITLAASQSVEGELVCRLGPMLVPVLRGEVEPSQLMTKELMDRYQANALRLNPAFAHLSSLLATIVHKNPRARVLQIGTGSGAAIRHALKKLGTDDEGGPFIDSWHFTDKSSSSFDAIKEEFSAQSSYLDMYFDELDIEQDPAAQGFRPESYDIVVAVQTLHETKSLNHAMAHIRSLLKPGASLLLVETTQGQIDQKFAFGILPTWWMCEDAERKSDPYLSAPTWQEYLTRAGFNGIEAELRDYEFDEEMRTVSTIVSSVPAPSLELPKNDVVIVVSSKGQPEPVWLEALRKSIADVTSGDLPAIQMVDSATASSFEGRECIFVGEIDQPLLHSLDEAALQGIKAMITNCKSLLWVTRGGAVECKSPEMALVSGFLRVLRSESVGHSFISLDLDPNQPKWSESDVPAIVHILRYGSAVSEDMSSTVQENEFALRDGLLLVPRLVKDPKRNKLLSPEVPDWTAPDSLPEMPLLQADVPLRLEIGVPGQLDTLAFDVDQEYEDFPDGDMVEIEPRAYGLNSRDVSVAMGQLRDRAMGFECAGIITRVGSEAADQGFAVGDRVMALLQSHLGSHARTSWQNIAPIPEEMEFHEAASLPYIFSTAYVGLVDVARVRHGQSVLIHAAAGDVGQAAIMLAKDYLGAEVYATVGSQEERDLLTREYGISSERIFSSEDVSFAQGILAATGGRGVDVVLNSLSGALLQASFNVLAAFGTFVELGKQDVENNSLLNMGTFSRVASFTSLDLIAILQERVDEAERILNEVARLAAQGIIRPVRPITVYPVGQIAQAFRSMQAGKHIGKVVLSVEPDEQVRVVPRAPIPKLKQDASYVLVGGMGGIGRSIAHWMAAHGAQNIIVLSRSAGNAERSGSLVAGLREVGCRVVAISCDVADKDDLARALRVCENDEKLPPIRGVVNSAMALQDSIFEQMTLEDWQTSIRPKVAATWNLHSYFSQSDSLDFYVMLSSVSGILGIASQANYAAGCSYQDALAHRRRSMGLPAVSLDLGIVKDVGYASISESRAVLDSWRRAGQTIILSEEDVLQAFAAAVLYPLDQSQIIVGLNTGPGPQWDAVMGRDARFQPLRYRQSVAARSQALEAESDGSVKSLSTQLKEAGSPDEATGLVGEAIANKLAEVFMIPASDIDLTKPPSQYGVDSLVAVELRNMLTLQAAAEVSIFNILQSVSLAALAGDVVAKSKHMKAEAA</sequence>
<dbReference type="CDD" id="cd00833">
    <property type="entry name" value="PKS"/>
    <property type="match status" value="1"/>
</dbReference>
<dbReference type="SUPFAM" id="SSF53335">
    <property type="entry name" value="S-adenosyl-L-methionine-dependent methyltransferases"/>
    <property type="match status" value="1"/>
</dbReference>
<dbReference type="InterPro" id="IPR009081">
    <property type="entry name" value="PP-bd_ACP"/>
</dbReference>
<dbReference type="GO" id="GO:1901336">
    <property type="term" value="P:lactone biosynthetic process"/>
    <property type="evidence" value="ECO:0007669"/>
    <property type="project" value="UniProtKB-ARBA"/>
</dbReference>
<organism evidence="12 13">
    <name type="scientific">Byssochlamys spectabilis (strain No. 5 / NBRC 109023)</name>
    <name type="common">Paecilomyces variotii</name>
    <dbReference type="NCBI Taxonomy" id="1356009"/>
    <lineage>
        <taxon>Eukaryota</taxon>
        <taxon>Fungi</taxon>
        <taxon>Dikarya</taxon>
        <taxon>Ascomycota</taxon>
        <taxon>Pezizomycotina</taxon>
        <taxon>Eurotiomycetes</taxon>
        <taxon>Eurotiomycetidae</taxon>
        <taxon>Eurotiales</taxon>
        <taxon>Thermoascaceae</taxon>
        <taxon>Paecilomyces</taxon>
    </lineage>
</organism>
<dbReference type="SMART" id="SM00829">
    <property type="entry name" value="PKS_ER"/>
    <property type="match status" value="1"/>
</dbReference>
<reference evidence="13" key="1">
    <citation type="journal article" date="2014" name="Genome Announc.">
        <title>Draft genome sequence of the formaldehyde-resistant fungus Byssochlamys spectabilis No. 5 (anamorph Paecilomyces variotii No. 5) (NBRC109023).</title>
        <authorList>
            <person name="Oka T."/>
            <person name="Ekino K."/>
            <person name="Fukuda K."/>
            <person name="Nomura Y."/>
        </authorList>
    </citation>
    <scope>NUCLEOTIDE SEQUENCE [LARGE SCALE GENOMIC DNA]</scope>
    <source>
        <strain evidence="13">No. 5 / NBRC 109023</strain>
    </source>
</reference>
<dbReference type="InterPro" id="IPR056501">
    <property type="entry name" value="NAD-bd_HRPKS_sdrA"/>
</dbReference>